<dbReference type="SUPFAM" id="SSF48726">
    <property type="entry name" value="Immunoglobulin"/>
    <property type="match status" value="1"/>
</dbReference>
<dbReference type="PANTHER" id="PTHR22804:SF8">
    <property type="entry name" value="HYALURONAN AND PROTEOGLYCAN LINK PROTEIN 2"/>
    <property type="match status" value="1"/>
</dbReference>
<dbReference type="SMART" id="SM00406">
    <property type="entry name" value="IGv"/>
    <property type="match status" value="1"/>
</dbReference>
<evidence type="ECO:0000256" key="6">
    <source>
        <dbReference type="SAM" id="MobiDB-lite"/>
    </source>
</evidence>
<dbReference type="GO" id="GO:0005540">
    <property type="term" value="F:hyaluronic acid binding"/>
    <property type="evidence" value="ECO:0007669"/>
    <property type="project" value="InterPro"/>
</dbReference>
<dbReference type="InterPro" id="IPR016187">
    <property type="entry name" value="CTDL_fold"/>
</dbReference>
<comment type="subcellular location">
    <subcellularLocation>
        <location evidence="1">Secreted</location>
    </subcellularLocation>
</comment>
<comment type="caution">
    <text evidence="5">Lacks conserved residue(s) required for the propagation of feature annotation.</text>
</comment>
<dbReference type="InterPro" id="IPR036179">
    <property type="entry name" value="Ig-like_dom_sf"/>
</dbReference>
<evidence type="ECO:0000256" key="4">
    <source>
        <dbReference type="ARBA" id="ARBA00023157"/>
    </source>
</evidence>
<evidence type="ECO:0000313" key="9">
    <source>
        <dbReference type="Ensembl" id="ENSAZOP00000020098.1"/>
    </source>
</evidence>
<dbReference type="InterPro" id="IPR003599">
    <property type="entry name" value="Ig_sub"/>
</dbReference>
<keyword evidence="3" id="KW-0677">Repeat</keyword>
<feature type="region of interest" description="Disordered" evidence="6">
    <location>
        <begin position="299"/>
        <end position="327"/>
    </location>
</feature>
<dbReference type="InterPro" id="IPR016186">
    <property type="entry name" value="C-type_lectin-like/link_sf"/>
</dbReference>
<dbReference type="InterPro" id="IPR007110">
    <property type="entry name" value="Ig-like_dom"/>
</dbReference>
<dbReference type="Proteomes" id="UP000694549">
    <property type="component" value="Unplaced"/>
</dbReference>
<dbReference type="FunFam" id="2.60.40.10:FF:000846">
    <property type="entry name" value="Hyaluronan and proteoglycan link protein 2"/>
    <property type="match status" value="1"/>
</dbReference>
<keyword evidence="10" id="KW-1185">Reference proteome</keyword>
<keyword evidence="4" id="KW-1015">Disulfide bond</keyword>
<dbReference type="Gene3D" id="3.10.100.10">
    <property type="entry name" value="Mannose-Binding Protein A, subunit A"/>
    <property type="match status" value="1"/>
</dbReference>
<accession>A0A8B9VE33</accession>
<feature type="compositionally biased region" description="Polar residues" evidence="6">
    <location>
        <begin position="395"/>
        <end position="404"/>
    </location>
</feature>
<feature type="compositionally biased region" description="Low complexity" evidence="6">
    <location>
        <begin position="374"/>
        <end position="393"/>
    </location>
</feature>
<dbReference type="PROSITE" id="PS50835">
    <property type="entry name" value="IG_LIKE"/>
    <property type="match status" value="1"/>
</dbReference>
<dbReference type="Pfam" id="PF00193">
    <property type="entry name" value="Xlink"/>
    <property type="match status" value="1"/>
</dbReference>
<keyword evidence="2" id="KW-0964">Secreted</keyword>
<evidence type="ECO:0000256" key="3">
    <source>
        <dbReference type="ARBA" id="ARBA00022737"/>
    </source>
</evidence>
<evidence type="ECO:0000259" key="8">
    <source>
        <dbReference type="PROSITE" id="PS50963"/>
    </source>
</evidence>
<proteinExistence type="predicted"/>
<organism evidence="9 10">
    <name type="scientific">Anas zonorhyncha</name>
    <name type="common">Eastern spot-billed duck</name>
    <dbReference type="NCBI Taxonomy" id="75864"/>
    <lineage>
        <taxon>Eukaryota</taxon>
        <taxon>Metazoa</taxon>
        <taxon>Chordata</taxon>
        <taxon>Craniata</taxon>
        <taxon>Vertebrata</taxon>
        <taxon>Euteleostomi</taxon>
        <taxon>Archelosauria</taxon>
        <taxon>Archosauria</taxon>
        <taxon>Dinosauria</taxon>
        <taxon>Saurischia</taxon>
        <taxon>Theropoda</taxon>
        <taxon>Coelurosauria</taxon>
        <taxon>Aves</taxon>
        <taxon>Neognathae</taxon>
        <taxon>Galloanserae</taxon>
        <taxon>Anseriformes</taxon>
        <taxon>Anatidae</taxon>
        <taxon>Anatinae</taxon>
        <taxon>Anas</taxon>
    </lineage>
</organism>
<reference evidence="9" key="1">
    <citation type="submission" date="2025-08" db="UniProtKB">
        <authorList>
            <consortium name="Ensembl"/>
        </authorList>
    </citation>
    <scope>IDENTIFICATION</scope>
</reference>
<dbReference type="Gene3D" id="2.60.40.10">
    <property type="entry name" value="Immunoglobulins"/>
    <property type="match status" value="1"/>
</dbReference>
<feature type="region of interest" description="Disordered" evidence="6">
    <location>
        <begin position="344"/>
        <end position="452"/>
    </location>
</feature>
<dbReference type="AlphaFoldDB" id="A0A8B9VE33"/>
<feature type="region of interest" description="Disordered" evidence="6">
    <location>
        <begin position="1"/>
        <end position="32"/>
    </location>
</feature>
<dbReference type="SUPFAM" id="SSF56436">
    <property type="entry name" value="C-type lectin-like"/>
    <property type="match status" value="1"/>
</dbReference>
<dbReference type="InterPro" id="IPR013106">
    <property type="entry name" value="Ig_V-set"/>
</dbReference>
<dbReference type="GO" id="GO:0002052">
    <property type="term" value="P:positive regulation of neuroblast proliferation"/>
    <property type="evidence" value="ECO:0007669"/>
    <property type="project" value="TreeGrafter"/>
</dbReference>
<feature type="domain" description="Ig-like" evidence="7">
    <location>
        <begin position="71"/>
        <end position="179"/>
    </location>
</feature>
<dbReference type="Pfam" id="PF07686">
    <property type="entry name" value="V-set"/>
    <property type="match status" value="1"/>
</dbReference>
<feature type="domain" description="Link" evidence="8">
    <location>
        <begin position="253"/>
        <end position="369"/>
    </location>
</feature>
<name>A0A8B9VE33_9AVES</name>
<dbReference type="InterPro" id="IPR050691">
    <property type="entry name" value="Hyaluronan_bind_Proteoglycan"/>
</dbReference>
<protein>
    <submittedName>
        <fullName evidence="9">Hyaluronan and proteoglycan link protein 2</fullName>
    </submittedName>
</protein>
<dbReference type="InterPro" id="IPR000538">
    <property type="entry name" value="Link_dom"/>
</dbReference>
<dbReference type="SMART" id="SM00409">
    <property type="entry name" value="IG"/>
    <property type="match status" value="1"/>
</dbReference>
<dbReference type="GO" id="GO:0001501">
    <property type="term" value="P:skeletal system development"/>
    <property type="evidence" value="ECO:0007669"/>
    <property type="project" value="TreeGrafter"/>
</dbReference>
<dbReference type="InterPro" id="IPR003598">
    <property type="entry name" value="Ig_sub2"/>
</dbReference>
<dbReference type="Ensembl" id="ENSAZOT00000021592.1">
    <property type="protein sequence ID" value="ENSAZOP00000020098.1"/>
    <property type="gene ID" value="ENSAZOG00000013041.1"/>
</dbReference>
<dbReference type="PANTHER" id="PTHR22804">
    <property type="entry name" value="AGGRECAN/VERSICAN PROTEOGLYCAN"/>
    <property type="match status" value="1"/>
</dbReference>
<sequence>MAADVSTASPGPQRGRGPSRCTSLSPTLPPGTLLPPAPKMLRLLLLSSLWLLAASPTSSTFQRPTGSLAAPRLQYLLEPLHGAVHTQRGATATLPCVLRALPRNYRVKWSKVEPANYGESVIIITNGLSHKNYGPLSPRVRLRHSHRYDASLTITDVALEDEGRYRCQLVNGLEDESVSLTLHLEGEPRGCLPGEGRGSRGGEEAVSPRYALLCAPLQRPLLLSTRFSGAMSQNPLGENISVPLHPCPPSPGVVFPYQPSNGRYKFNYHEAKRACEQQDARLATYQQLYKGTALLLREGGTPKKNPSCPAGPWRRGELHGDAEVPGRSAAPSLNLSICEFAPPRLAPQPGRRAWTGATRAGSSTARCTTPSSTPASRAGAASSCPASAPTGPGTSSGIASTPSASPRRCKVASDIPRPHPRSPPGGPSWGSAHPPCPHVSPPQVRSTSSGAT</sequence>
<reference evidence="9" key="2">
    <citation type="submission" date="2025-09" db="UniProtKB">
        <authorList>
            <consortium name="Ensembl"/>
        </authorList>
    </citation>
    <scope>IDENTIFICATION</scope>
</reference>
<feature type="compositionally biased region" description="Basic and acidic residues" evidence="6">
    <location>
        <begin position="314"/>
        <end position="324"/>
    </location>
</feature>
<dbReference type="GO" id="GO:0007417">
    <property type="term" value="P:central nervous system development"/>
    <property type="evidence" value="ECO:0007669"/>
    <property type="project" value="TreeGrafter"/>
</dbReference>
<evidence type="ECO:0000256" key="1">
    <source>
        <dbReference type="ARBA" id="ARBA00004613"/>
    </source>
</evidence>
<dbReference type="GO" id="GO:0005615">
    <property type="term" value="C:extracellular space"/>
    <property type="evidence" value="ECO:0007669"/>
    <property type="project" value="TreeGrafter"/>
</dbReference>
<dbReference type="PROSITE" id="PS50963">
    <property type="entry name" value="LINK_2"/>
    <property type="match status" value="1"/>
</dbReference>
<dbReference type="GO" id="GO:0072534">
    <property type="term" value="C:perineuronal net"/>
    <property type="evidence" value="ECO:0007669"/>
    <property type="project" value="TreeGrafter"/>
</dbReference>
<evidence type="ECO:0000256" key="2">
    <source>
        <dbReference type="ARBA" id="ARBA00022525"/>
    </source>
</evidence>
<dbReference type="SMART" id="SM00445">
    <property type="entry name" value="LINK"/>
    <property type="match status" value="1"/>
</dbReference>
<evidence type="ECO:0000313" key="10">
    <source>
        <dbReference type="Proteomes" id="UP000694549"/>
    </source>
</evidence>
<feature type="compositionally biased region" description="Polar residues" evidence="6">
    <location>
        <begin position="1"/>
        <end position="10"/>
    </location>
</feature>
<dbReference type="SMART" id="SM00408">
    <property type="entry name" value="IGc2"/>
    <property type="match status" value="1"/>
</dbReference>
<dbReference type="GO" id="GO:0045202">
    <property type="term" value="C:synapse"/>
    <property type="evidence" value="ECO:0007669"/>
    <property type="project" value="TreeGrafter"/>
</dbReference>
<evidence type="ECO:0000259" key="7">
    <source>
        <dbReference type="PROSITE" id="PS50835"/>
    </source>
</evidence>
<feature type="compositionally biased region" description="Polar residues" evidence="6">
    <location>
        <begin position="360"/>
        <end position="373"/>
    </location>
</feature>
<feature type="compositionally biased region" description="Polar residues" evidence="6">
    <location>
        <begin position="443"/>
        <end position="452"/>
    </location>
</feature>
<dbReference type="InterPro" id="IPR013783">
    <property type="entry name" value="Ig-like_fold"/>
</dbReference>
<dbReference type="GO" id="GO:0010001">
    <property type="term" value="P:glial cell differentiation"/>
    <property type="evidence" value="ECO:0007669"/>
    <property type="project" value="TreeGrafter"/>
</dbReference>
<dbReference type="GO" id="GO:0007155">
    <property type="term" value="P:cell adhesion"/>
    <property type="evidence" value="ECO:0007669"/>
    <property type="project" value="InterPro"/>
</dbReference>
<evidence type="ECO:0000256" key="5">
    <source>
        <dbReference type="PROSITE-ProRule" id="PRU00323"/>
    </source>
</evidence>